<keyword evidence="3" id="KW-1185">Reference proteome</keyword>
<feature type="transmembrane region" description="Helical" evidence="1">
    <location>
        <begin position="49"/>
        <end position="67"/>
    </location>
</feature>
<protein>
    <submittedName>
        <fullName evidence="2">Uncharacterized protein</fullName>
    </submittedName>
</protein>
<dbReference type="AlphaFoldDB" id="A0ABD1M605"/>
<comment type="caution">
    <text evidence="2">The sequence shown here is derived from an EMBL/GenBank/DDBJ whole genome shotgun (WGS) entry which is preliminary data.</text>
</comment>
<reference evidence="2 3" key="1">
    <citation type="submission" date="2024-08" db="EMBL/GenBank/DDBJ databases">
        <title>Insights into the chromosomal genome structure of Flemingia macrophylla.</title>
        <authorList>
            <person name="Ding Y."/>
            <person name="Zhao Y."/>
            <person name="Bi W."/>
            <person name="Wu M."/>
            <person name="Zhao G."/>
            <person name="Gong Y."/>
            <person name="Li W."/>
            <person name="Zhang P."/>
        </authorList>
    </citation>
    <scope>NUCLEOTIDE SEQUENCE [LARGE SCALE GENOMIC DNA]</scope>
    <source>
        <strain evidence="2">DYQJB</strain>
        <tissue evidence="2">Leaf</tissue>
    </source>
</reference>
<proteinExistence type="predicted"/>
<keyword evidence="1" id="KW-0812">Transmembrane</keyword>
<gene>
    <name evidence="2" type="ORF">Fmac_018648</name>
</gene>
<dbReference type="Proteomes" id="UP001603857">
    <property type="component" value="Unassembled WGS sequence"/>
</dbReference>
<accession>A0ABD1M605</accession>
<keyword evidence="1" id="KW-1133">Transmembrane helix</keyword>
<sequence>MHVDHVTPARGSWSVSSAPLQSHAPLFTDAFAKANTTMFPPIDHHKTNLFFFFSFFFQLLLFSLGSLL</sequence>
<keyword evidence="1" id="KW-0472">Membrane</keyword>
<organism evidence="2 3">
    <name type="scientific">Flemingia macrophylla</name>
    <dbReference type="NCBI Taxonomy" id="520843"/>
    <lineage>
        <taxon>Eukaryota</taxon>
        <taxon>Viridiplantae</taxon>
        <taxon>Streptophyta</taxon>
        <taxon>Embryophyta</taxon>
        <taxon>Tracheophyta</taxon>
        <taxon>Spermatophyta</taxon>
        <taxon>Magnoliopsida</taxon>
        <taxon>eudicotyledons</taxon>
        <taxon>Gunneridae</taxon>
        <taxon>Pentapetalae</taxon>
        <taxon>rosids</taxon>
        <taxon>fabids</taxon>
        <taxon>Fabales</taxon>
        <taxon>Fabaceae</taxon>
        <taxon>Papilionoideae</taxon>
        <taxon>50 kb inversion clade</taxon>
        <taxon>NPAAA clade</taxon>
        <taxon>indigoferoid/millettioid clade</taxon>
        <taxon>Phaseoleae</taxon>
        <taxon>Flemingia</taxon>
    </lineage>
</organism>
<evidence type="ECO:0000256" key="1">
    <source>
        <dbReference type="SAM" id="Phobius"/>
    </source>
</evidence>
<name>A0ABD1M605_9FABA</name>
<evidence type="ECO:0000313" key="2">
    <source>
        <dbReference type="EMBL" id="KAL2331067.1"/>
    </source>
</evidence>
<evidence type="ECO:0000313" key="3">
    <source>
        <dbReference type="Proteomes" id="UP001603857"/>
    </source>
</evidence>
<dbReference type="EMBL" id="JBGMDY010000006">
    <property type="protein sequence ID" value="KAL2331067.1"/>
    <property type="molecule type" value="Genomic_DNA"/>
</dbReference>